<dbReference type="Gene3D" id="2.60.40.10">
    <property type="entry name" value="Immunoglobulins"/>
    <property type="match status" value="2"/>
</dbReference>
<keyword evidence="1" id="KW-0732">Signal</keyword>
<accession>A0A1X6NM06</accession>
<evidence type="ECO:0000313" key="5">
    <source>
        <dbReference type="Proteomes" id="UP000218209"/>
    </source>
</evidence>
<name>A0A1X6NM06_PORUM</name>
<dbReference type="Pfam" id="PF01833">
    <property type="entry name" value="TIG"/>
    <property type="match status" value="2"/>
</dbReference>
<dbReference type="Gene3D" id="2.120.10.30">
    <property type="entry name" value="TolB, C-terminal domain"/>
    <property type="match status" value="1"/>
</dbReference>
<feature type="domain" description="IPT/TIG" evidence="3">
    <location>
        <begin position="327"/>
        <end position="414"/>
    </location>
</feature>
<proteinExistence type="predicted"/>
<sequence>MGIPRRAVRPRRVVTTVVAAATAAATLVAATAGSLLGARPARYGRALTHAGHVHAHAAAHGASAAVVKQLDSSFVGVQPGELPPPGEADDGAHAVPGDGYTVIDTDGDGTATVALDGTPSHTHKGGPGSDVGFGGLVAATWSTGGNDKIIGTDIKISHVFPVGTHTVKLTVKDWAGDIHAATTTVKVTDGSTAGVWCYYYRGARALPPPGRPSHASGAAAVAFESGGNWPGAPPFGNGEPWGARCVGSFFLATARSVTFAISARGPERLAIDGDAVALANGAATVSLGAGGHGVEVQYLRAAGVEPRLVLKTTPSVGAYLHNAGAVLPVITGLSVTGGGVGGGNTLRITGSGFLPGEKVAIGGAAAKILPDIGGQASDDVIVVEVPPAADGPGPATVTVTTVNGPSNGVTYTYADSSTGAPQDVVWAEASLKSPGGGDYKLGGGTSIALGPDRRVYVGTSGGKVHRLDVDFLSLTVKGGCSKQLVGQILGVAFNPRFTNYGTPTVFVSIGDVQGGKWTAGSVLTMPSQGGGGCFGPVTKLVTGLPVQPRRDHSIGRPAFDQVGDMLLPVGGTTNAGVEDPRTGNTPESPLSGAIVKVPIGTKGGAFNGAITYSSNNPATAKQTGGDVSVWAAGLRNALFLVRHSSGSYWILDNGSNGGFGDVSAGCDTTIGYGGNANSRDQMHKVFAGGYFGHPNRNRGRAGGGAARECTYRKPRASAPGYTPPVALLDSSTNGLVEMRSNVFGGAIKSHLFLSKFASGGDGALHTAVVSGAGNLVGGASGIRLVKNFGGLSIDVSPYGALMMPRVRQNKVVVMRPVYDTRGRGIMVMSVTPNRGPRGGGYRVFVAGHNLPKGVAVTVGGKACGDVSGSNNGLTCTMPAGTGKVAVAVGGVQMDGHDFEYMEV</sequence>
<gene>
    <name evidence="4" type="ORF">BU14_1283s0003</name>
</gene>
<dbReference type="SUPFAM" id="SSF50952">
    <property type="entry name" value="Soluble quinoprotein glucose dehydrogenase"/>
    <property type="match status" value="1"/>
</dbReference>
<evidence type="ECO:0000256" key="2">
    <source>
        <dbReference type="SAM" id="MobiDB-lite"/>
    </source>
</evidence>
<evidence type="ECO:0000259" key="3">
    <source>
        <dbReference type="SMART" id="SM00429"/>
    </source>
</evidence>
<dbReference type="SMART" id="SM00429">
    <property type="entry name" value="IPT"/>
    <property type="match status" value="2"/>
</dbReference>
<dbReference type="PANTHER" id="PTHR46769:SF2">
    <property type="entry name" value="FIBROCYSTIN-L ISOFORM 2 PRECURSOR-RELATED"/>
    <property type="match status" value="1"/>
</dbReference>
<dbReference type="InterPro" id="IPR013783">
    <property type="entry name" value="Ig-like_fold"/>
</dbReference>
<feature type="domain" description="IPT/TIG" evidence="3">
    <location>
        <begin position="826"/>
        <end position="901"/>
    </location>
</feature>
<dbReference type="InterPro" id="IPR011041">
    <property type="entry name" value="Quinoprot_gluc/sorb_DH_b-prop"/>
</dbReference>
<dbReference type="AlphaFoldDB" id="A0A1X6NM06"/>
<evidence type="ECO:0000256" key="1">
    <source>
        <dbReference type="ARBA" id="ARBA00022729"/>
    </source>
</evidence>
<dbReference type="InterPro" id="IPR014756">
    <property type="entry name" value="Ig_E-set"/>
</dbReference>
<dbReference type="InterPro" id="IPR052387">
    <property type="entry name" value="Fibrocystin"/>
</dbReference>
<organism evidence="4 5">
    <name type="scientific">Porphyra umbilicalis</name>
    <name type="common">Purple laver</name>
    <name type="synonym">Red alga</name>
    <dbReference type="NCBI Taxonomy" id="2786"/>
    <lineage>
        <taxon>Eukaryota</taxon>
        <taxon>Rhodophyta</taxon>
        <taxon>Bangiophyceae</taxon>
        <taxon>Bangiales</taxon>
        <taxon>Bangiaceae</taxon>
        <taxon>Porphyra</taxon>
    </lineage>
</organism>
<dbReference type="CDD" id="cd00102">
    <property type="entry name" value="IPT"/>
    <property type="match status" value="1"/>
</dbReference>
<dbReference type="Proteomes" id="UP000218209">
    <property type="component" value="Unassembled WGS sequence"/>
</dbReference>
<dbReference type="CDD" id="cd00146">
    <property type="entry name" value="PKD"/>
    <property type="match status" value="1"/>
</dbReference>
<dbReference type="EMBL" id="KV919444">
    <property type="protein sequence ID" value="OSX69679.1"/>
    <property type="molecule type" value="Genomic_DNA"/>
</dbReference>
<feature type="region of interest" description="Disordered" evidence="2">
    <location>
        <begin position="80"/>
        <end position="99"/>
    </location>
</feature>
<reference evidence="4 5" key="1">
    <citation type="submission" date="2017-03" db="EMBL/GenBank/DDBJ databases">
        <title>WGS assembly of Porphyra umbilicalis.</title>
        <authorList>
            <person name="Brawley S.H."/>
            <person name="Blouin N.A."/>
            <person name="Ficko-Blean E."/>
            <person name="Wheeler G.L."/>
            <person name="Lohr M."/>
            <person name="Goodson H.V."/>
            <person name="Jenkins J.W."/>
            <person name="Blaby-Haas C.E."/>
            <person name="Helliwell K.E."/>
            <person name="Chan C."/>
            <person name="Marriage T."/>
            <person name="Bhattacharya D."/>
            <person name="Klein A.S."/>
            <person name="Badis Y."/>
            <person name="Brodie J."/>
            <person name="Cao Y."/>
            <person name="Collen J."/>
            <person name="Dittami S.M."/>
            <person name="Gachon C.M."/>
            <person name="Green B.R."/>
            <person name="Karpowicz S."/>
            <person name="Kim J.W."/>
            <person name="Kudahl U."/>
            <person name="Lin S."/>
            <person name="Michel G."/>
            <person name="Mittag M."/>
            <person name="Olson B.J."/>
            <person name="Pangilinan J."/>
            <person name="Peng Y."/>
            <person name="Qiu H."/>
            <person name="Shu S."/>
            <person name="Singer J.T."/>
            <person name="Smith A.G."/>
            <person name="Sprecher B.N."/>
            <person name="Wagner V."/>
            <person name="Wang W."/>
            <person name="Wang Z.-Y."/>
            <person name="Yan J."/>
            <person name="Yarish C."/>
            <person name="Zoeuner-Riek S."/>
            <person name="Zhuang Y."/>
            <person name="Zou Y."/>
            <person name="Lindquist E.A."/>
            <person name="Grimwood J."/>
            <person name="Barry K."/>
            <person name="Rokhsar D.S."/>
            <person name="Schmutz J."/>
            <person name="Stiller J.W."/>
            <person name="Grossman A.R."/>
            <person name="Prochnik S.E."/>
        </authorList>
    </citation>
    <scope>NUCLEOTIDE SEQUENCE [LARGE SCALE GENOMIC DNA]</scope>
    <source>
        <strain evidence="4">4086291</strain>
    </source>
</reference>
<dbReference type="InterPro" id="IPR011042">
    <property type="entry name" value="6-blade_b-propeller_TolB-like"/>
</dbReference>
<dbReference type="SUPFAM" id="SSF81296">
    <property type="entry name" value="E set domains"/>
    <property type="match status" value="2"/>
</dbReference>
<dbReference type="PANTHER" id="PTHR46769">
    <property type="entry name" value="POLYCYSTIC KIDNEY AND HEPATIC DISEASE 1 (AUTOSOMAL RECESSIVE)-LIKE 1"/>
    <property type="match status" value="1"/>
</dbReference>
<dbReference type="InterPro" id="IPR002909">
    <property type="entry name" value="IPT_dom"/>
</dbReference>
<keyword evidence="5" id="KW-1185">Reference proteome</keyword>
<evidence type="ECO:0000313" key="4">
    <source>
        <dbReference type="EMBL" id="OSX69679.1"/>
    </source>
</evidence>
<protein>
    <recommendedName>
        <fullName evidence="3">IPT/TIG domain-containing protein</fullName>
    </recommendedName>
</protein>